<dbReference type="Pfam" id="PF12816">
    <property type="entry name" value="TPR_Vps8"/>
    <property type="match status" value="1"/>
</dbReference>
<feature type="compositionally biased region" description="Acidic residues" evidence="6">
    <location>
        <begin position="42"/>
        <end position="56"/>
    </location>
</feature>
<feature type="compositionally biased region" description="Acidic residues" evidence="6">
    <location>
        <begin position="265"/>
        <end position="279"/>
    </location>
</feature>
<dbReference type="InterPro" id="IPR015943">
    <property type="entry name" value="WD40/YVTN_repeat-like_dom_sf"/>
</dbReference>
<evidence type="ECO:0000313" key="9">
    <source>
        <dbReference type="Proteomes" id="UP001634007"/>
    </source>
</evidence>
<evidence type="ECO:0000256" key="1">
    <source>
        <dbReference type="ARBA" id="ARBA00009422"/>
    </source>
</evidence>
<dbReference type="PANTHER" id="PTHR12616">
    <property type="entry name" value="VACUOLAR PROTEIN SORTING VPS41"/>
    <property type="match status" value="1"/>
</dbReference>
<feature type="domain" description="RING-type" evidence="7">
    <location>
        <begin position="1738"/>
        <end position="1786"/>
    </location>
</feature>
<evidence type="ECO:0000256" key="6">
    <source>
        <dbReference type="SAM" id="MobiDB-lite"/>
    </source>
</evidence>
<dbReference type="PROSITE" id="PS50089">
    <property type="entry name" value="ZF_RING_2"/>
    <property type="match status" value="1"/>
</dbReference>
<organism evidence="8 9">
    <name type="scientific">Eucalyptus globulus</name>
    <name type="common">Tasmanian blue gum</name>
    <dbReference type="NCBI Taxonomy" id="34317"/>
    <lineage>
        <taxon>Eukaryota</taxon>
        <taxon>Viridiplantae</taxon>
        <taxon>Streptophyta</taxon>
        <taxon>Embryophyta</taxon>
        <taxon>Tracheophyta</taxon>
        <taxon>Spermatophyta</taxon>
        <taxon>Magnoliopsida</taxon>
        <taxon>eudicotyledons</taxon>
        <taxon>Gunneridae</taxon>
        <taxon>Pentapetalae</taxon>
        <taxon>rosids</taxon>
        <taxon>malvids</taxon>
        <taxon>Myrtales</taxon>
        <taxon>Myrtaceae</taxon>
        <taxon>Myrtoideae</taxon>
        <taxon>Eucalypteae</taxon>
        <taxon>Eucalyptus</taxon>
    </lineage>
</organism>
<feature type="compositionally biased region" description="Low complexity" evidence="6">
    <location>
        <begin position="1"/>
        <end position="13"/>
    </location>
</feature>
<evidence type="ECO:0000256" key="2">
    <source>
        <dbReference type="ARBA" id="ARBA00022574"/>
    </source>
</evidence>
<evidence type="ECO:0000256" key="3">
    <source>
        <dbReference type="ARBA" id="ARBA00022737"/>
    </source>
</evidence>
<keyword evidence="4" id="KW-0863">Zinc-finger</keyword>
<dbReference type="EMBL" id="JBJKBG010000004">
    <property type="protein sequence ID" value="KAL3743919.1"/>
    <property type="molecule type" value="Genomic_DNA"/>
</dbReference>
<feature type="compositionally biased region" description="Pro residues" evidence="6">
    <location>
        <begin position="107"/>
        <end position="118"/>
    </location>
</feature>
<dbReference type="PROSITE" id="PS50082">
    <property type="entry name" value="WD_REPEATS_2"/>
    <property type="match status" value="1"/>
</dbReference>
<dbReference type="SUPFAM" id="SSF50978">
    <property type="entry name" value="WD40 repeat-like"/>
    <property type="match status" value="1"/>
</dbReference>
<dbReference type="Proteomes" id="UP001634007">
    <property type="component" value="Unassembled WGS sequence"/>
</dbReference>
<dbReference type="GO" id="GO:0008270">
    <property type="term" value="F:zinc ion binding"/>
    <property type="evidence" value="ECO:0007669"/>
    <property type="project" value="UniProtKB-KW"/>
</dbReference>
<protein>
    <recommendedName>
        <fullName evidence="7">RING-type domain-containing protein</fullName>
    </recommendedName>
</protein>
<dbReference type="InterPro" id="IPR045111">
    <property type="entry name" value="Vps41/Vps8"/>
</dbReference>
<feature type="compositionally biased region" description="Basic and acidic residues" evidence="6">
    <location>
        <begin position="322"/>
        <end position="345"/>
    </location>
</feature>
<keyword evidence="4" id="KW-0862">Zinc</keyword>
<feature type="region of interest" description="Disordered" evidence="6">
    <location>
        <begin position="364"/>
        <end position="383"/>
    </location>
</feature>
<dbReference type="InterPro" id="IPR001841">
    <property type="entry name" value="Znf_RING"/>
</dbReference>
<evidence type="ECO:0000313" key="8">
    <source>
        <dbReference type="EMBL" id="KAL3743919.1"/>
    </source>
</evidence>
<dbReference type="PROSITE" id="PS00678">
    <property type="entry name" value="WD_REPEATS_1"/>
    <property type="match status" value="1"/>
</dbReference>
<keyword evidence="3" id="KW-0677">Repeat</keyword>
<dbReference type="InterPro" id="IPR025941">
    <property type="entry name" value="Vps8_central_dom"/>
</dbReference>
<dbReference type="Gene3D" id="2.130.10.10">
    <property type="entry name" value="YVTN repeat-like/Quinoprotein amine dehydrogenase"/>
    <property type="match status" value="1"/>
</dbReference>
<dbReference type="SUPFAM" id="SSF57850">
    <property type="entry name" value="RING/U-box"/>
    <property type="match status" value="1"/>
</dbReference>
<proteinExistence type="inferred from homology"/>
<feature type="compositionally biased region" description="Basic and acidic residues" evidence="6">
    <location>
        <begin position="1894"/>
        <end position="1909"/>
    </location>
</feature>
<keyword evidence="9" id="KW-1185">Reference proteome</keyword>
<evidence type="ECO:0000256" key="4">
    <source>
        <dbReference type="PROSITE-ProRule" id="PRU00175"/>
    </source>
</evidence>
<keyword evidence="4" id="KW-0479">Metal-binding</keyword>
<name>A0ABD3KX76_EUCGL</name>
<accession>A0ABD3KX76</accession>
<comment type="caution">
    <text evidence="8">The sequence shown here is derived from an EMBL/GenBank/DDBJ whole genome shotgun (WGS) entry which is preliminary data.</text>
</comment>
<evidence type="ECO:0000259" key="7">
    <source>
        <dbReference type="PROSITE" id="PS50089"/>
    </source>
</evidence>
<comment type="similarity">
    <text evidence="1">Belongs to the VPS8 family.</text>
</comment>
<feature type="repeat" description="WD" evidence="5">
    <location>
        <begin position="498"/>
        <end position="532"/>
    </location>
</feature>
<dbReference type="InterPro" id="IPR019775">
    <property type="entry name" value="WD40_repeat_CS"/>
</dbReference>
<feature type="region of interest" description="Disordered" evidence="6">
    <location>
        <begin position="1886"/>
        <end position="1909"/>
    </location>
</feature>
<keyword evidence="2 5" id="KW-0853">WD repeat</keyword>
<dbReference type="InterPro" id="IPR036322">
    <property type="entry name" value="WD40_repeat_dom_sf"/>
</dbReference>
<dbReference type="PANTHER" id="PTHR12616:SF8">
    <property type="entry name" value="VACUOLAR PROTEIN SORTING-ASSOCIATED PROTEIN 8 HOMOLOG"/>
    <property type="match status" value="1"/>
</dbReference>
<feature type="compositionally biased region" description="Basic and acidic residues" evidence="6">
    <location>
        <begin position="292"/>
        <end position="310"/>
    </location>
</feature>
<dbReference type="InterPro" id="IPR001680">
    <property type="entry name" value="WD40_rpt"/>
</dbReference>
<sequence length="1932" mass="213751">MTEQQQQQQQQLPLPQPRMELDVDSFLNSQNDPHPHRHRDRDDDDDDDDGEDDGEDWSSFPHRTIEEILNESLSDSSPSPSPPPSPPRPRRQPSTGAVSLDDDSRSPAPPPGPTPPLPDDYRPASSNSRPKPPDSAPWAPSSSRQLPSLFGGVRSNAKPGAALAAAAAASRSLPTPHAAALKSRRALLAPSSSSSSSASSFPSISNSHDALDSSVEALRGLDGQLTLQPKDDAEGDDSTMGDFQSALGHAVDPAPEDRLDAESPALEEEEEEEQEEEEALVSSPPAQQDSTVESHADSAPDGSPVEHEIIADDAMALSIANDPREKDAGNEGALEKHGLSEDRDNSSSAADIDELVQERIEELESKRMSEKPEKKQQKKPLELAEEIERKQASTGLHWEEGAAAQPMRLEGVRRGSTTLGYFDVDSDNAITRTISSQAFRRDHGSPQVLRVHPNFVAVGMSKGVILVLPSKYSATQADNMDAKMMILGLQGDRSHASVTSMCFNQQGDLLLAGYGDGHITVWDLQRGSAAKIISGEHTAPVVHTLFLGQDSQVTRQFKAVTGDSNGLVLLHTLSVVPLLNRFSVKTQCLLDGQKTGTVLSASPLLYDEFFGVVSTSSLGNSSASSSSIGSMMGGVVGPDAGWKLFNESTSLIEEGVVILVTHQTALVVRLSPALKVYATLARPDGVREGSMPYTAWKCVVQAYGSPDENAPEAATERVSLLAIAWDRKVQVAKLVNSELKVYGKWSLDSTAVGVAWLDDQMLVVLTVDGQLCLFSRDGNMIHQTSFALDGIAGDDLMAYHTHFNNLFGNPEKAYHNSMTVRGASIYILGPVHLVISRLLPWRERIQVLRKAGDWMGALNMAITLYDGQAHGVIDLPRTLQAVQDAIMPYLVELLFSYVDEVFSYISVAFCNQIGKVQQMDDHMTRSSSVRHEIKEQFTRVGGVAVEFCVHINRKDILFDEIFSRFVAVQHRDTFLELLEPYILKDMLSSLPPEIMQALVEHYSSKGWLQRVEQCVLHMDISSLDFNQVVKLCREHGLYCALVYLFNRGLDDFRSPLEELLVVFCKSPKESAAALGYRMLVYLKYCFSGLAFPPGHGSISPTRLPSLRAELLQFLLEKSENSRVLSEGVYCNLYHLLELDTEATLDVLRCAFVEDDIQKSNFSAHDSANQVVEMGFDPTRENKVVQDMVNALICILDEDIFQVDGQGGSNNKSADAWPSRIDIGHVYEFLASFVTRERAKIPKDILNRILEHLTSENASLPGEERNKMREKQVLSLLETVAENQWDTSYVLCLCEKARFYEVCGYIYTIQDQYIAALDSYMKDVDEPIHAFAYINNALLHLNDTEHAYFRSAVLSRIPALVDLSREGTFLLVIDHFSTEGSQILSELNSHQESLFLYLKTIIEVHFSGTLDFSCLRRRNAGTPDGTSGHARLRGVETYLGRISDFPKYLRNNPVHVTEDMIEHYFELLCRYDRHSVLKFLETFDSYRVEHCLQLCQEYGITDAAAFLLERVGDVGSALLLTLSSLSEKFEKLDAAMIDATSEATRGNSYSLGHFSTVLRMEEVNDIRRTLDLCIGLCQRNTPRLNPEESETLWFKLLDSFCEPLLGLPTGKFTSTEVNNDGIHSKSQDDDASPIIKWTLNSHGGAPILRKLLSQFIKEIVEGMIGYVRLPTIMSKLLSENGSQEFGDFKLTILGMLGTYGFERRILDTAKSLIEDDTFYTMSVLKKGASHGYSPRSIVCCICNCLLNKNSTSSTVRVYNCGHATHIQCEITESETSSKGLSSGCPVCLPKKKSQKSGSKSVLGENGLVSKLSSRHQQLQGANLLVSHERINDGLDNTYGLQQISRFDILNSLQKGQESIQIESLPQLRLAPPAVYHEKVKKATDFLTGESSSDLTKAEKESRKRQLRDLKAKGSSIRFPLKTNIFGKERTSSR</sequence>
<reference evidence="8 9" key="1">
    <citation type="submission" date="2024-11" db="EMBL/GenBank/DDBJ databases">
        <title>Chromosome-level genome assembly of Eucalyptus globulus Labill. provides insights into its genome evolution.</title>
        <authorList>
            <person name="Li X."/>
        </authorList>
    </citation>
    <scope>NUCLEOTIDE SEQUENCE [LARGE SCALE GENOMIC DNA]</scope>
    <source>
        <strain evidence="8">CL2024</strain>
        <tissue evidence="8">Fresh tender leaves</tissue>
    </source>
</reference>
<dbReference type="Pfam" id="PF23410">
    <property type="entry name" value="Beta-prop_VPS8"/>
    <property type="match status" value="1"/>
</dbReference>
<evidence type="ECO:0000256" key="5">
    <source>
        <dbReference type="PROSITE-ProRule" id="PRU00221"/>
    </source>
</evidence>
<dbReference type="SMART" id="SM00320">
    <property type="entry name" value="WD40"/>
    <property type="match status" value="2"/>
</dbReference>
<feature type="region of interest" description="Disordered" evidence="6">
    <location>
        <begin position="1"/>
        <end position="352"/>
    </location>
</feature>
<feature type="compositionally biased region" description="Low complexity" evidence="6">
    <location>
        <begin position="178"/>
        <end position="207"/>
    </location>
</feature>
<gene>
    <name evidence="8" type="ORF">ACJRO7_019081</name>
</gene>